<reference evidence="3 4" key="1">
    <citation type="submission" date="2019-03" db="EMBL/GenBank/DDBJ databases">
        <title>Single cell metagenomics reveals metabolic interactions within the superorganism composed of flagellate Streblomastix strix and complex community of Bacteroidetes bacteria on its surface.</title>
        <authorList>
            <person name="Treitli S.C."/>
            <person name="Kolisko M."/>
            <person name="Husnik F."/>
            <person name="Keeling P."/>
            <person name="Hampl V."/>
        </authorList>
    </citation>
    <scope>NUCLEOTIDE SEQUENCE [LARGE SCALE GENOMIC DNA]</scope>
    <source>
        <strain evidence="3">ST1C</strain>
    </source>
</reference>
<accession>A0A5J4WJL3</accession>
<dbReference type="AlphaFoldDB" id="A0A5J4WJL3"/>
<gene>
    <name evidence="3" type="ORF">EZS28_009519</name>
</gene>
<feature type="non-terminal residue" evidence="3">
    <location>
        <position position="1"/>
    </location>
</feature>
<feature type="coiled-coil region" evidence="1">
    <location>
        <begin position="120"/>
        <end position="160"/>
    </location>
</feature>
<protein>
    <submittedName>
        <fullName evidence="3">Uncharacterized protein</fullName>
    </submittedName>
</protein>
<evidence type="ECO:0000256" key="2">
    <source>
        <dbReference type="SAM" id="Phobius"/>
    </source>
</evidence>
<dbReference type="EMBL" id="SNRW01001805">
    <property type="protein sequence ID" value="KAA6394953.1"/>
    <property type="molecule type" value="Genomic_DNA"/>
</dbReference>
<keyword evidence="2" id="KW-0472">Membrane</keyword>
<name>A0A5J4WJL3_9EUKA</name>
<evidence type="ECO:0000256" key="1">
    <source>
        <dbReference type="SAM" id="Coils"/>
    </source>
</evidence>
<keyword evidence="2" id="KW-0812">Transmembrane</keyword>
<feature type="transmembrane region" description="Helical" evidence="2">
    <location>
        <begin position="80"/>
        <end position="104"/>
    </location>
</feature>
<evidence type="ECO:0000313" key="3">
    <source>
        <dbReference type="EMBL" id="KAA6394953.1"/>
    </source>
</evidence>
<evidence type="ECO:0000313" key="4">
    <source>
        <dbReference type="Proteomes" id="UP000324800"/>
    </source>
</evidence>
<keyword evidence="1" id="KW-0175">Coiled coil</keyword>
<comment type="caution">
    <text evidence="3">The sequence shown here is derived from an EMBL/GenBank/DDBJ whole genome shotgun (WGS) entry which is preliminary data.</text>
</comment>
<organism evidence="3 4">
    <name type="scientific">Streblomastix strix</name>
    <dbReference type="NCBI Taxonomy" id="222440"/>
    <lineage>
        <taxon>Eukaryota</taxon>
        <taxon>Metamonada</taxon>
        <taxon>Preaxostyla</taxon>
        <taxon>Oxymonadida</taxon>
        <taxon>Streblomastigidae</taxon>
        <taxon>Streblomastix</taxon>
    </lineage>
</organism>
<keyword evidence="2" id="KW-1133">Transmembrane helix</keyword>
<sequence length="369" mass="42391">TQVPFLVLASVHGTKRASFSMKDISWLDSRTSYYGILASNDGEKFTGYNGEEGKELRLEIDVEYGEQFINLIEIFPSKTWIYLTIVGAFILIVIILIITFIILYKKWAEIKKALLNKGKIQKIGNQQDELEEQVLEIEEQERKKQELKKKKKMIKKLTEKKSHLDILMPYEEDQPIARLHGTNDNIESYITDLQKVGKFPQEEGYIGRQQRSLYSPGLELESGRNSPALQAYAQNLQSKLDDYESQNARKISPGLEQTEKEQKVQIEMPDIEEGTLNQQITEYFIDSKPVTIDFSSMTPDDPQLQGINWGVCGPPATLGLAQKGITSPPKEILDLQKRQEQLLSRTSTGYTKFQQYRSTQIILEKRLKY</sequence>
<dbReference type="Proteomes" id="UP000324800">
    <property type="component" value="Unassembled WGS sequence"/>
</dbReference>
<proteinExistence type="predicted"/>